<dbReference type="OrthoDB" id="137725at2157"/>
<gene>
    <name evidence="2" type="ORF">GRX66_10870</name>
</gene>
<protein>
    <submittedName>
        <fullName evidence="2">DUF2092 domain-containing protein</fullName>
    </submittedName>
</protein>
<proteinExistence type="predicted"/>
<evidence type="ECO:0000313" key="2">
    <source>
        <dbReference type="EMBL" id="MXR21083.1"/>
    </source>
</evidence>
<keyword evidence="1" id="KW-1133">Transmembrane helix</keyword>
<dbReference type="RefSeq" id="WP_159526582.1">
    <property type="nucleotide sequence ID" value="NZ_WUUU01000082.1"/>
</dbReference>
<keyword evidence="1" id="KW-0472">Membrane</keyword>
<dbReference type="PANTHER" id="PTHR37507">
    <property type="entry name" value="SPORULATION PROTEIN YDCC"/>
    <property type="match status" value="1"/>
</dbReference>
<organism evidence="2 3">
    <name type="scientific">Halobacterium bonnevillei</name>
    <dbReference type="NCBI Taxonomy" id="2692200"/>
    <lineage>
        <taxon>Archaea</taxon>
        <taxon>Methanobacteriati</taxon>
        <taxon>Methanobacteriota</taxon>
        <taxon>Stenosarchaea group</taxon>
        <taxon>Halobacteria</taxon>
        <taxon>Halobacteriales</taxon>
        <taxon>Halobacteriaceae</taxon>
        <taxon>Halobacterium</taxon>
    </lineage>
</organism>
<accession>A0A6B0SNI3</accession>
<evidence type="ECO:0000256" key="1">
    <source>
        <dbReference type="SAM" id="Phobius"/>
    </source>
</evidence>
<dbReference type="AlphaFoldDB" id="A0A6B0SNI3"/>
<dbReference type="PANTHER" id="PTHR37507:SF2">
    <property type="entry name" value="SPORULATION PROTEIN YDCC"/>
    <property type="match status" value="1"/>
</dbReference>
<comment type="caution">
    <text evidence="2">The sequence shown here is derived from an EMBL/GenBank/DDBJ whole genome shotgun (WGS) entry which is preliminary data.</text>
</comment>
<keyword evidence="1" id="KW-0812">Transmembrane</keyword>
<reference evidence="2 3" key="1">
    <citation type="submission" date="2019-12" db="EMBL/GenBank/DDBJ databases">
        <title>Isolation and characterization of three novel carbon monoxide-oxidizing members of Halobacteria from salione crusts and soils.</title>
        <authorList>
            <person name="Myers M.R."/>
            <person name="King G.M."/>
        </authorList>
    </citation>
    <scope>NUCLEOTIDE SEQUENCE [LARGE SCALE GENOMIC DNA]</scope>
    <source>
        <strain evidence="2 3">PCN9</strain>
    </source>
</reference>
<dbReference type="InterPro" id="IPR052944">
    <property type="entry name" value="Sporulation_related"/>
</dbReference>
<dbReference type="Proteomes" id="UP000471521">
    <property type="component" value="Unassembled WGS sequence"/>
</dbReference>
<dbReference type="InterPro" id="IPR029046">
    <property type="entry name" value="LolA/LolB/LppX"/>
</dbReference>
<dbReference type="SUPFAM" id="SSF89392">
    <property type="entry name" value="Prokaryotic lipoproteins and lipoprotein localization factors"/>
    <property type="match status" value="1"/>
</dbReference>
<name>A0A6B0SNI3_9EURY</name>
<keyword evidence="3" id="KW-1185">Reference proteome</keyword>
<sequence length="396" mass="41933">MPSAPVDGRAGVTTIVIAAAAVAVVLAVGVWLVAAPEAPAGDHIGANASGEFAAIDGVDATRLTVVERGDEVSETVVDVALRPGTEQRREVLVSGDRRYERRVSNGSTLWLYDEDDRVAERVPLSETPPGKTTRGDRVDRLFAALNVTRPTAPAAAELDASVSTLPVVPQAAVDETVVANEGPDLVTVRFNGTATVDGREVYVLHVEPAESAGYEQTLWVDAETFFPLKHRTAWTDDGTPVSVTTSYSNVTFDPGLSAETFAFDPPADATVESVDTPNTQTFESVTALREEARAPVPDPDLGASFRLTYATETTGRVHGAGVRYANETALVTAATYNRTFDGDGDRTATVGDHEAVVDVGATTSVSWNCGDYRYTVRGQGVSAEFLVDLARTVECG</sequence>
<dbReference type="Gene3D" id="2.50.20.10">
    <property type="entry name" value="Lipoprotein localisation LolA/LolB/LppX"/>
    <property type="match status" value="1"/>
</dbReference>
<feature type="transmembrane region" description="Helical" evidence="1">
    <location>
        <begin position="12"/>
        <end position="34"/>
    </location>
</feature>
<evidence type="ECO:0000313" key="3">
    <source>
        <dbReference type="Proteomes" id="UP000471521"/>
    </source>
</evidence>
<dbReference type="EMBL" id="WUUU01000082">
    <property type="protein sequence ID" value="MXR21083.1"/>
    <property type="molecule type" value="Genomic_DNA"/>
</dbReference>